<evidence type="ECO:0000313" key="1">
    <source>
        <dbReference type="EMBL" id="KAL3534281.1"/>
    </source>
</evidence>
<dbReference type="EMBL" id="JBJUIK010000002">
    <property type="protein sequence ID" value="KAL3534281.1"/>
    <property type="molecule type" value="Genomic_DNA"/>
</dbReference>
<dbReference type="Proteomes" id="UP001630127">
    <property type="component" value="Unassembled WGS sequence"/>
</dbReference>
<dbReference type="AlphaFoldDB" id="A0ABD3ASW5"/>
<organism evidence="1 2">
    <name type="scientific">Cinchona calisaya</name>
    <dbReference type="NCBI Taxonomy" id="153742"/>
    <lineage>
        <taxon>Eukaryota</taxon>
        <taxon>Viridiplantae</taxon>
        <taxon>Streptophyta</taxon>
        <taxon>Embryophyta</taxon>
        <taxon>Tracheophyta</taxon>
        <taxon>Spermatophyta</taxon>
        <taxon>Magnoliopsida</taxon>
        <taxon>eudicotyledons</taxon>
        <taxon>Gunneridae</taxon>
        <taxon>Pentapetalae</taxon>
        <taxon>asterids</taxon>
        <taxon>lamiids</taxon>
        <taxon>Gentianales</taxon>
        <taxon>Rubiaceae</taxon>
        <taxon>Cinchonoideae</taxon>
        <taxon>Cinchoneae</taxon>
        <taxon>Cinchona</taxon>
    </lineage>
</organism>
<evidence type="ECO:0000313" key="2">
    <source>
        <dbReference type="Proteomes" id="UP001630127"/>
    </source>
</evidence>
<keyword evidence="2" id="KW-1185">Reference proteome</keyword>
<proteinExistence type="predicted"/>
<accession>A0ABD3ASW5</accession>
<sequence>MPQHKKDELLHHCREYYAEKKKDKEAGAKSPPLKYQCNKYKNTDRKYVPKTGARHSETGVCFPKNAASQNELPSLDNDLSLFSDKNLLKSWTGQVYHFLNGLKPSNDKPSGIQLYFYDTKEELSRKLDASPRLRESTFKLLMNVLGQNPYTRFFKGLRDIPNLENHTIV</sequence>
<name>A0ABD3ASW5_9GENT</name>
<comment type="caution">
    <text evidence="1">The sequence shown here is derived from an EMBL/GenBank/DDBJ whole genome shotgun (WGS) entry which is preliminary data.</text>
</comment>
<reference evidence="1 2" key="1">
    <citation type="submission" date="2024-11" db="EMBL/GenBank/DDBJ databases">
        <title>A near-complete genome assembly of Cinchona calisaya.</title>
        <authorList>
            <person name="Lian D.C."/>
            <person name="Zhao X.W."/>
            <person name="Wei L."/>
        </authorList>
    </citation>
    <scope>NUCLEOTIDE SEQUENCE [LARGE SCALE GENOMIC DNA]</scope>
    <source>
        <tissue evidence="1">Nenye</tissue>
    </source>
</reference>
<protein>
    <submittedName>
        <fullName evidence="1">Uncharacterized protein</fullName>
    </submittedName>
</protein>
<gene>
    <name evidence="1" type="ORF">ACH5RR_002742</name>
</gene>